<evidence type="ECO:0000313" key="2">
    <source>
        <dbReference type="EMBL" id="ESL05013.1"/>
    </source>
</evidence>
<reference evidence="2 3" key="1">
    <citation type="submission" date="2013-07" db="EMBL/GenBank/DDBJ databases">
        <authorList>
            <person name="Stoco P.H."/>
            <person name="Wagner G."/>
            <person name="Gerber A."/>
            <person name="Zaha A."/>
            <person name="Thompson C."/>
            <person name="Bartholomeu D.C."/>
            <person name="Luckemeyer D.D."/>
            <person name="Bahia D."/>
            <person name="Loreto E."/>
            <person name="Prestes E.B."/>
            <person name="Lima F.M."/>
            <person name="Rodrigues-Luiz G."/>
            <person name="Vallejo G.A."/>
            <person name="Filho J.F."/>
            <person name="Monteiro K.M."/>
            <person name="Tyler K.M."/>
            <person name="de Almeida L.G."/>
            <person name="Ortiz M.F."/>
            <person name="Siervo M.A."/>
            <person name="de Moraes M.H."/>
            <person name="Cunha O.L."/>
            <person name="Mendonca-Neto R."/>
            <person name="Silva R."/>
            <person name="Teixeira S.M."/>
            <person name="Murta S.M."/>
            <person name="Sincero T.C."/>
            <person name="Mendes T.A."/>
            <person name="Urmenyi T.P."/>
            <person name="Silva V.G."/>
            <person name="da Rocha W.D."/>
            <person name="Andersson B."/>
            <person name="Romanha A.J."/>
            <person name="Steindel M."/>
            <person name="de Vasconcelos A.T."/>
            <person name="Grisard E.C."/>
        </authorList>
    </citation>
    <scope>NUCLEOTIDE SEQUENCE [LARGE SCALE GENOMIC DNA]</scope>
    <source>
        <strain evidence="2 3">SC58</strain>
    </source>
</reference>
<evidence type="ECO:0000313" key="3">
    <source>
        <dbReference type="Proteomes" id="UP000031737"/>
    </source>
</evidence>
<keyword evidence="1" id="KW-0472">Membrane</keyword>
<name>A0A061IRM6_TRYRA</name>
<sequence length="70" mass="8148">MFAFPFSNRQYCSYSLSIPSFVFRLILLFSSPAPPLCFFSFFSFFLFDYFSGVSACSPPRYPLFCFVSAW</sequence>
<protein>
    <submittedName>
        <fullName evidence="2">Uncharacterized protein</fullName>
    </submittedName>
</protein>
<accession>A0A061IRM6</accession>
<comment type="caution">
    <text evidence="2">The sequence shown here is derived from an EMBL/GenBank/DDBJ whole genome shotgun (WGS) entry which is preliminary data.</text>
</comment>
<dbReference type="VEuPathDB" id="TriTrypDB:TRSC58_07396"/>
<organism evidence="2 3">
    <name type="scientific">Trypanosoma rangeli SC58</name>
    <dbReference type="NCBI Taxonomy" id="429131"/>
    <lineage>
        <taxon>Eukaryota</taxon>
        <taxon>Discoba</taxon>
        <taxon>Euglenozoa</taxon>
        <taxon>Kinetoplastea</taxon>
        <taxon>Metakinetoplastina</taxon>
        <taxon>Trypanosomatida</taxon>
        <taxon>Trypanosomatidae</taxon>
        <taxon>Trypanosoma</taxon>
        <taxon>Herpetosoma</taxon>
    </lineage>
</organism>
<dbReference type="Proteomes" id="UP000031737">
    <property type="component" value="Unassembled WGS sequence"/>
</dbReference>
<evidence type="ECO:0000256" key="1">
    <source>
        <dbReference type="SAM" id="Phobius"/>
    </source>
</evidence>
<feature type="transmembrane region" description="Helical" evidence="1">
    <location>
        <begin position="21"/>
        <end position="47"/>
    </location>
</feature>
<gene>
    <name evidence="2" type="ORF">TRSC58_07396</name>
</gene>
<dbReference type="EMBL" id="AUPL01007580">
    <property type="protein sequence ID" value="ESL05013.1"/>
    <property type="molecule type" value="Genomic_DNA"/>
</dbReference>
<keyword evidence="1" id="KW-0812">Transmembrane</keyword>
<keyword evidence="1" id="KW-1133">Transmembrane helix</keyword>
<proteinExistence type="predicted"/>
<keyword evidence="3" id="KW-1185">Reference proteome</keyword>
<dbReference type="AlphaFoldDB" id="A0A061IRM6"/>